<reference evidence="2 3" key="1">
    <citation type="submission" date="2018-02" db="EMBL/GenBank/DDBJ databases">
        <authorList>
            <person name="Cohen D.B."/>
            <person name="Kent A.D."/>
        </authorList>
    </citation>
    <scope>NUCLEOTIDE SEQUENCE [LARGE SCALE GENOMIC DNA]</scope>
    <source>
        <strain evidence="2">1</strain>
    </source>
</reference>
<organism evidence="2 3">
    <name type="scientific">Micropruina glycogenica</name>
    <dbReference type="NCBI Taxonomy" id="75385"/>
    <lineage>
        <taxon>Bacteria</taxon>
        <taxon>Bacillati</taxon>
        <taxon>Actinomycetota</taxon>
        <taxon>Actinomycetes</taxon>
        <taxon>Propionibacteriales</taxon>
        <taxon>Nocardioidaceae</taxon>
        <taxon>Micropruina</taxon>
    </lineage>
</organism>
<name>A0A2N9JK54_9ACTN</name>
<dbReference type="AlphaFoldDB" id="A0A2N9JK54"/>
<proteinExistence type="predicted"/>
<dbReference type="Pfam" id="PF01145">
    <property type="entry name" value="Band_7"/>
    <property type="match status" value="1"/>
</dbReference>
<dbReference type="Proteomes" id="UP000238164">
    <property type="component" value="Chromosome 1"/>
</dbReference>
<sequence>MLGDRAEAKVGYTVRFRLVRDQLRLVHDRFGTTGYWSAVRDNVGVGAALAVALAQPDVTLDSLYPGQRQELEQQLKQRLAETLAADGVKLAGFSLGAVDLPYRTESGRGRFQSR</sequence>
<dbReference type="OrthoDB" id="4860397at2"/>
<dbReference type="KEGG" id="mgg:MPLG2_3405"/>
<protein>
    <recommendedName>
        <fullName evidence="1">Band 7 domain-containing protein</fullName>
    </recommendedName>
</protein>
<evidence type="ECO:0000313" key="3">
    <source>
        <dbReference type="Proteomes" id="UP000238164"/>
    </source>
</evidence>
<dbReference type="RefSeq" id="WP_158681267.1">
    <property type="nucleotide sequence ID" value="NZ_BAAAGO010000001.1"/>
</dbReference>
<accession>A0A2N9JK54</accession>
<evidence type="ECO:0000313" key="2">
    <source>
        <dbReference type="EMBL" id="SPD88435.1"/>
    </source>
</evidence>
<feature type="domain" description="Band 7" evidence="1">
    <location>
        <begin position="4"/>
        <end position="102"/>
    </location>
</feature>
<evidence type="ECO:0000259" key="1">
    <source>
        <dbReference type="Pfam" id="PF01145"/>
    </source>
</evidence>
<dbReference type="InterPro" id="IPR001107">
    <property type="entry name" value="Band_7"/>
</dbReference>
<dbReference type="EMBL" id="LT985188">
    <property type="protein sequence ID" value="SPD88435.1"/>
    <property type="molecule type" value="Genomic_DNA"/>
</dbReference>
<gene>
    <name evidence="2" type="ORF">MPLG2_3405</name>
</gene>
<keyword evidence="3" id="KW-1185">Reference proteome</keyword>